<keyword evidence="4" id="KW-1185">Reference proteome</keyword>
<feature type="region of interest" description="Disordered" evidence="1">
    <location>
        <begin position="1"/>
        <end position="27"/>
    </location>
</feature>
<evidence type="ECO:0000313" key="3">
    <source>
        <dbReference type="EMBL" id="KAJ7627263.1"/>
    </source>
</evidence>
<reference evidence="3" key="1">
    <citation type="submission" date="2023-03" db="EMBL/GenBank/DDBJ databases">
        <title>Massive genome expansion in bonnet fungi (Mycena s.s.) driven by repeated elements and novel gene families across ecological guilds.</title>
        <authorList>
            <consortium name="Lawrence Berkeley National Laboratory"/>
            <person name="Harder C.B."/>
            <person name="Miyauchi S."/>
            <person name="Viragh M."/>
            <person name="Kuo A."/>
            <person name="Thoen E."/>
            <person name="Andreopoulos B."/>
            <person name="Lu D."/>
            <person name="Skrede I."/>
            <person name="Drula E."/>
            <person name="Henrissat B."/>
            <person name="Morin E."/>
            <person name="Kohler A."/>
            <person name="Barry K."/>
            <person name="LaButti K."/>
            <person name="Morin E."/>
            <person name="Salamov A."/>
            <person name="Lipzen A."/>
            <person name="Mereny Z."/>
            <person name="Hegedus B."/>
            <person name="Baldrian P."/>
            <person name="Stursova M."/>
            <person name="Weitz H."/>
            <person name="Taylor A."/>
            <person name="Grigoriev I.V."/>
            <person name="Nagy L.G."/>
            <person name="Martin F."/>
            <person name="Kauserud H."/>
        </authorList>
    </citation>
    <scope>NUCLEOTIDE SEQUENCE</scope>
    <source>
        <strain evidence="3">9284</strain>
    </source>
</reference>
<feature type="domain" description="DUF6589" evidence="2">
    <location>
        <begin position="374"/>
        <end position="835"/>
    </location>
</feature>
<name>A0AAD7FLS5_9AGAR</name>
<dbReference type="AlphaFoldDB" id="A0AAD7FLS5"/>
<feature type="compositionally biased region" description="Low complexity" evidence="1">
    <location>
        <begin position="9"/>
        <end position="20"/>
    </location>
</feature>
<evidence type="ECO:0000313" key="4">
    <source>
        <dbReference type="Proteomes" id="UP001221142"/>
    </source>
</evidence>
<dbReference type="Pfam" id="PF20231">
    <property type="entry name" value="DUF6589"/>
    <property type="match status" value="1"/>
</dbReference>
<evidence type="ECO:0000256" key="1">
    <source>
        <dbReference type="SAM" id="MobiDB-lite"/>
    </source>
</evidence>
<dbReference type="EMBL" id="JARKIF010000011">
    <property type="protein sequence ID" value="KAJ7627263.1"/>
    <property type="molecule type" value="Genomic_DNA"/>
</dbReference>
<gene>
    <name evidence="3" type="ORF">FB45DRAFT_749505</name>
</gene>
<protein>
    <recommendedName>
        <fullName evidence="2">DUF6589 domain-containing protein</fullName>
    </recommendedName>
</protein>
<feature type="compositionally biased region" description="Acidic residues" evidence="1">
    <location>
        <begin position="922"/>
        <end position="941"/>
    </location>
</feature>
<dbReference type="Proteomes" id="UP001221142">
    <property type="component" value="Unassembled WGS sequence"/>
</dbReference>
<feature type="compositionally biased region" description="Low complexity" evidence="1">
    <location>
        <begin position="904"/>
        <end position="921"/>
    </location>
</feature>
<feature type="region of interest" description="Disordered" evidence="1">
    <location>
        <begin position="904"/>
        <end position="985"/>
    </location>
</feature>
<organism evidence="3 4">
    <name type="scientific">Roridomyces roridus</name>
    <dbReference type="NCBI Taxonomy" id="1738132"/>
    <lineage>
        <taxon>Eukaryota</taxon>
        <taxon>Fungi</taxon>
        <taxon>Dikarya</taxon>
        <taxon>Basidiomycota</taxon>
        <taxon>Agaricomycotina</taxon>
        <taxon>Agaricomycetes</taxon>
        <taxon>Agaricomycetidae</taxon>
        <taxon>Agaricales</taxon>
        <taxon>Marasmiineae</taxon>
        <taxon>Mycenaceae</taxon>
        <taxon>Roridomyces</taxon>
    </lineage>
</organism>
<sequence length="985" mass="109628">MSHLQARFPPVSASPSPVSSHGNLDSPRSYVHAHERLENVLKCIQDNYKKKGGLGAFLEALFDDPKESRDTSQLHIDLLSSFLNGQNNFRAVHLVQAMYDHRYSYPKSTSTAVDERADMFAGDCDPRSFRYTSPGLSAWAAQLVGERCAWEVRQLGFKDKENPEFAVHLQASANARTKEKRQLVNEDNILSFSIERTASIFQKRAKLAWYITECLAAPRDKQVVVLRKRRPHPTIQAVMISACAMSQNQSANAYLAMPMGMWLFSCKAHNHVKRLLCRIGLASSDTTVRRALISLGNSRIRQLAASTAEALAHRRPYSRKIIDNIQQYQPVHEAGIGHSSRLEAGTAGTAAILEDFAENAFDYDAYNERVMKNERSTLTVAGLYADLNFEHFDRVFPLHILRVLCTHIPTLNPLLPQITQRFRAAPIAIFRARPGKRTRIVPLRCNGYKEMEMQGMREALRDFSVQAGDTSEAVAAARVVQLFGGDGGSLLCAWRVQRHLLPQSGILNIHETFQNLIGTSGPFHNRMNMESTMAENHFGPKTTTDPSALSRCANAAGLHIPSNLSSCDFYPTERTMDTIFDAQVLDLWDMELTGHQGLQSLVTHFTKLADEKALPTVDELLSSAVTLVKKFASRTAYNIGLNESLLTRCTDPTFPRGIDFPAPPSASPPSGAGAQGHVESEGFTGDRVLANSILFRHDYLFWLEITDAISEGDVGRMIEVLKVWIFAFAGASKSNYTTILVNMYCFFRYEATKDLREAVWNNWLINLTGELGKYIEDDLLQEHHNLGIEVMVSKHGGSFDNAFFRDTISPNVDFFYQVKEAMERGFSLKHHGGAHTSPHIKAELLTLTRMFREEQMHCFRKGRSLGHAAKDLIDAGVVKLDLGKLQEVQSAAADRADILRALQRSTPFSSAPSPDSPTPSDSSEDDESDESGSDESADDVQESARKPMISHIASNARPGSSVAENPETETPSEGSLLRKKLPREE</sequence>
<dbReference type="InterPro" id="IPR046496">
    <property type="entry name" value="DUF6589"/>
</dbReference>
<proteinExistence type="predicted"/>
<accession>A0AAD7FLS5</accession>
<comment type="caution">
    <text evidence="3">The sequence shown here is derived from an EMBL/GenBank/DDBJ whole genome shotgun (WGS) entry which is preliminary data.</text>
</comment>
<evidence type="ECO:0000259" key="2">
    <source>
        <dbReference type="Pfam" id="PF20231"/>
    </source>
</evidence>